<dbReference type="GO" id="GO:0006904">
    <property type="term" value="P:vesicle docking involved in exocytosis"/>
    <property type="evidence" value="ECO:0007669"/>
    <property type="project" value="InterPro"/>
</dbReference>
<dbReference type="InterPro" id="IPR039682">
    <property type="entry name" value="Sec8/EXOC4"/>
</dbReference>
<evidence type="ECO:0000256" key="1">
    <source>
        <dbReference type="ARBA" id="ARBA00022448"/>
    </source>
</evidence>
<protein>
    <recommendedName>
        <fullName evidence="3">Exocyst complex component Sec8</fullName>
    </recommendedName>
</protein>
<evidence type="ECO:0000256" key="2">
    <source>
        <dbReference type="ARBA" id="ARBA00022483"/>
    </source>
</evidence>
<accession>A0A024G300</accession>
<comment type="similarity">
    <text evidence="3">Belongs to the SEC8 family.</text>
</comment>
<dbReference type="AlphaFoldDB" id="A0A024G300"/>
<gene>
    <name evidence="6" type="ORF">BN9_020170</name>
</gene>
<keyword evidence="1 3" id="KW-0813">Transport</keyword>
<name>A0A024G300_9STRA</name>
<keyword evidence="7" id="KW-1185">Reference proteome</keyword>
<dbReference type="Pfam" id="PF04048">
    <property type="entry name" value="Sec8_N"/>
    <property type="match status" value="1"/>
</dbReference>
<reference evidence="6 7" key="1">
    <citation type="submission" date="2012-05" db="EMBL/GenBank/DDBJ databases">
        <title>Recombination and specialization in a pathogen metapopulation.</title>
        <authorList>
            <person name="Gardiner A."/>
            <person name="Kemen E."/>
            <person name="Schultz-Larsen T."/>
            <person name="MacLean D."/>
            <person name="Van Oosterhout C."/>
            <person name="Jones J.D.G."/>
        </authorList>
    </citation>
    <scope>NUCLEOTIDE SEQUENCE [LARGE SCALE GENOMIC DNA]</scope>
    <source>
        <strain evidence="6 7">Ac Nc2</strain>
    </source>
</reference>
<dbReference type="EMBL" id="CAIX01000016">
    <property type="protein sequence ID" value="CCI41233.1"/>
    <property type="molecule type" value="Genomic_DNA"/>
</dbReference>
<dbReference type="GO" id="GO:0000145">
    <property type="term" value="C:exocyst"/>
    <property type="evidence" value="ECO:0007669"/>
    <property type="project" value="UniProtKB-UniRule"/>
</dbReference>
<proteinExistence type="inferred from homology"/>
<dbReference type="PANTHER" id="PTHR14146">
    <property type="entry name" value="EXOCYST COMPLEX COMPONENT 4"/>
    <property type="match status" value="1"/>
</dbReference>
<keyword evidence="2 3" id="KW-0268">Exocytosis</keyword>
<dbReference type="InterPro" id="IPR007191">
    <property type="entry name" value="Sec8_exocyst_N"/>
</dbReference>
<feature type="coiled-coil region" evidence="4">
    <location>
        <begin position="249"/>
        <end position="283"/>
    </location>
</feature>
<dbReference type="GO" id="GO:0006612">
    <property type="term" value="P:protein targeting to membrane"/>
    <property type="evidence" value="ECO:0007669"/>
    <property type="project" value="UniProtKB-UniRule"/>
</dbReference>
<dbReference type="STRING" id="65357.A0A024G300"/>
<dbReference type="PANTHER" id="PTHR14146:SF0">
    <property type="entry name" value="EXOCYST COMPLEX COMPONENT 4"/>
    <property type="match status" value="1"/>
</dbReference>
<evidence type="ECO:0000256" key="4">
    <source>
        <dbReference type="SAM" id="Coils"/>
    </source>
</evidence>
<dbReference type="GO" id="GO:0090522">
    <property type="term" value="P:vesicle tethering involved in exocytosis"/>
    <property type="evidence" value="ECO:0007669"/>
    <property type="project" value="UniProtKB-UniRule"/>
</dbReference>
<dbReference type="InParanoid" id="A0A024G300"/>
<keyword evidence="4" id="KW-0175">Coiled coil</keyword>
<comment type="function">
    <text evidence="3">Component of the exocyst complex involved in the docking of exocytic vesicles with fusion sites on the plasma membrane.</text>
</comment>
<evidence type="ECO:0000259" key="5">
    <source>
        <dbReference type="Pfam" id="PF04048"/>
    </source>
</evidence>
<dbReference type="GO" id="GO:0006893">
    <property type="term" value="P:Golgi to plasma membrane transport"/>
    <property type="evidence" value="ECO:0007669"/>
    <property type="project" value="TreeGrafter"/>
</dbReference>
<dbReference type="OrthoDB" id="272977at2759"/>
<evidence type="ECO:0000313" key="6">
    <source>
        <dbReference type="EMBL" id="CCI41233.1"/>
    </source>
</evidence>
<organism evidence="6 7">
    <name type="scientific">Albugo candida</name>
    <dbReference type="NCBI Taxonomy" id="65357"/>
    <lineage>
        <taxon>Eukaryota</taxon>
        <taxon>Sar</taxon>
        <taxon>Stramenopiles</taxon>
        <taxon>Oomycota</taxon>
        <taxon>Peronosporomycetes</taxon>
        <taxon>Albuginales</taxon>
        <taxon>Albuginaceae</taxon>
        <taxon>Albugo</taxon>
    </lineage>
</organism>
<evidence type="ECO:0000256" key="3">
    <source>
        <dbReference type="RuleBase" id="RU367079"/>
    </source>
</evidence>
<dbReference type="GO" id="GO:0015031">
    <property type="term" value="P:protein transport"/>
    <property type="evidence" value="ECO:0007669"/>
    <property type="project" value="UniProtKB-KW"/>
</dbReference>
<comment type="caution">
    <text evidence="6">The sequence shown here is derived from an EMBL/GenBank/DDBJ whole genome shotgun (WGS) entry which is preliminary data.</text>
</comment>
<feature type="domain" description="Exocyst complex component Sec8 N-terminal" evidence="5">
    <location>
        <begin position="48"/>
        <end position="134"/>
    </location>
</feature>
<dbReference type="Proteomes" id="UP000053237">
    <property type="component" value="Unassembled WGS sequence"/>
</dbReference>
<sequence length="937" mass="106931">MNAIDASFYSKNFNVSRYMLRYIVGASTDELRQDQLDRIVSYREIADREIGGVIEDNYINFNSSLAMFTTISNQNRETSEKLDKVSQRCTDGKIILGSKTKNLRELLLQKYEAKKVIELIDEIQFIETAPVKIKAYLAQKKYTTAVETFNQALDLVFTDKLVAFHALTGLRTSLMECKQIIEDDLVQALLNITFLKETIQSFHHKSIDSATMLEQELLNETVFETEYRDCIANQNSLRVDGLHLSTGQRASHTNEMKDAVNAVKRLRREVEVLGELQNSTEAELELIVEKVSFIYCSRNPFNKSVENEQIQFGQCEHTKTLQSFLALLLNVFRRVTQRSLLISYYFTSDGSEWRYSLQCLLTKISNCVHSLLNKYMDTIAASSGSSIDEESDGMYSDLKFFKFEANRKKSDEKNANPMSSGNDGTWNPIASPEKKTICLPSVFHFPFVYAALMQFTADLEHFQALYTRETSSCNEGTFRVELNRFIIACWIPRVELKAKQFLTLKQKTSPTMLPIPSDTNFQLPSTESLMQIAQCICQIVQKMPSYEVECVNVLDSTFKSWIGQIEAIVKVIHCFTLKESTSAFNVENRLNSAYFDSEIYKKAKGEVAVPYQMTSKTRLCGIYTDDNSKFTNGRDTNTSSTKVSNCADNISSLPILFGQNVNRTTSERIMEHEFELERPLYNPNVWKVGGPSLVTDMTRISILAYICSASDMIAFNLQHISVYPDGPAISSTHALFQSTCLRCSELADTCLFFIRREARLHCFFFLTQLISQRYDSKEDVSVAQHFVQSLNRSISSMEHALNPFISIYKVCFIFNDIDALCANILISNLQNMVKCVFTTKGVAQMLLNIGAIHQRLSGLLFPYPQIGSIGSFYHFQYAKRYYQLLLLQETQLELFVLDNRKIFTANAFRALWRVETPHRVLKQGSINKLESLLSTSL</sequence>
<keyword evidence="3" id="KW-0653">Protein transport</keyword>
<evidence type="ECO:0000313" key="7">
    <source>
        <dbReference type="Proteomes" id="UP000053237"/>
    </source>
</evidence>